<name>A0A0V0ZBK3_9BILA</name>
<comment type="caution">
    <text evidence="2">The sequence shown here is derived from an EMBL/GenBank/DDBJ whole genome shotgun (WGS) entry which is preliminary data.</text>
</comment>
<dbReference type="Proteomes" id="UP000054783">
    <property type="component" value="Unassembled WGS sequence"/>
</dbReference>
<reference evidence="2 3" key="1">
    <citation type="submission" date="2015-01" db="EMBL/GenBank/DDBJ databases">
        <title>Evolution of Trichinella species and genotypes.</title>
        <authorList>
            <person name="Korhonen P.K."/>
            <person name="Edoardo P."/>
            <person name="Giuseppe L.R."/>
            <person name="Gasser R.B."/>
        </authorList>
    </citation>
    <scope>NUCLEOTIDE SEQUENCE [LARGE SCALE GENOMIC DNA]</scope>
    <source>
        <strain evidence="2">ISS2496</strain>
    </source>
</reference>
<sequence>MKKRNEENGRNSDAFSFNRMELLIMDKCGPHLALLKELPYPRRDAASVRPTAANWDPPLHRPIATQDEAEIELFDNFSSALTTGHRSDWACFGAGFGAVDDSRQSDDNSSNGGKASTVGFVKSALALVPVGTSYRSFPWLSNSTGTVPRKPADDESEL</sequence>
<gene>
    <name evidence="2" type="ORF">T12_11928</name>
</gene>
<evidence type="ECO:0000313" key="2">
    <source>
        <dbReference type="EMBL" id="KRY09756.1"/>
    </source>
</evidence>
<protein>
    <submittedName>
        <fullName evidence="2">Uncharacterized protein</fullName>
    </submittedName>
</protein>
<accession>A0A0V0ZBK3</accession>
<dbReference type="AlphaFoldDB" id="A0A0V0ZBK3"/>
<keyword evidence="3" id="KW-1185">Reference proteome</keyword>
<evidence type="ECO:0000256" key="1">
    <source>
        <dbReference type="SAM" id="MobiDB-lite"/>
    </source>
</evidence>
<feature type="compositionally biased region" description="Polar residues" evidence="1">
    <location>
        <begin position="135"/>
        <end position="146"/>
    </location>
</feature>
<proteinExistence type="predicted"/>
<organism evidence="2 3">
    <name type="scientific">Trichinella patagoniensis</name>
    <dbReference type="NCBI Taxonomy" id="990121"/>
    <lineage>
        <taxon>Eukaryota</taxon>
        <taxon>Metazoa</taxon>
        <taxon>Ecdysozoa</taxon>
        <taxon>Nematoda</taxon>
        <taxon>Enoplea</taxon>
        <taxon>Dorylaimia</taxon>
        <taxon>Trichinellida</taxon>
        <taxon>Trichinellidae</taxon>
        <taxon>Trichinella</taxon>
    </lineage>
</organism>
<evidence type="ECO:0000313" key="3">
    <source>
        <dbReference type="Proteomes" id="UP000054783"/>
    </source>
</evidence>
<feature type="region of interest" description="Disordered" evidence="1">
    <location>
        <begin position="135"/>
        <end position="158"/>
    </location>
</feature>
<dbReference type="EMBL" id="JYDQ01000259">
    <property type="protein sequence ID" value="KRY09756.1"/>
    <property type="molecule type" value="Genomic_DNA"/>
</dbReference>